<dbReference type="EMBL" id="LDQA01000014">
    <property type="protein sequence ID" value="KTR06889.1"/>
    <property type="molecule type" value="Genomic_DNA"/>
</dbReference>
<reference evidence="1 2" key="1">
    <citation type="journal article" date="2016" name="Front. Microbiol.">
        <title>Genomic Resource of Rice Seed Associated Bacteria.</title>
        <authorList>
            <person name="Midha S."/>
            <person name="Bansal K."/>
            <person name="Sharma S."/>
            <person name="Kumar N."/>
            <person name="Patil P.P."/>
            <person name="Chaudhry V."/>
            <person name="Patil P.B."/>
        </authorList>
    </citation>
    <scope>NUCLEOTIDE SEQUENCE [LARGE SCALE GENOMIC DNA]</scope>
    <source>
        <strain evidence="1 2">NS365</strain>
    </source>
</reference>
<gene>
    <name evidence="1" type="ORF">NS365_05495</name>
</gene>
<dbReference type="AlphaFoldDB" id="A0A175RVM4"/>
<comment type="caution">
    <text evidence="1">The sequence shown here is derived from an EMBL/GenBank/DDBJ whole genome shotgun (WGS) entry which is preliminary data.</text>
</comment>
<dbReference type="PATRIC" id="fig|401562.4.peg.730"/>
<protein>
    <submittedName>
        <fullName evidence="1">Uncharacterized protein</fullName>
    </submittedName>
</protein>
<organism evidence="1 2">
    <name type="scientific">Aureimonas ureilytica</name>
    <dbReference type="NCBI Taxonomy" id="401562"/>
    <lineage>
        <taxon>Bacteria</taxon>
        <taxon>Pseudomonadati</taxon>
        <taxon>Pseudomonadota</taxon>
        <taxon>Alphaproteobacteria</taxon>
        <taxon>Hyphomicrobiales</taxon>
        <taxon>Aurantimonadaceae</taxon>
        <taxon>Aureimonas</taxon>
    </lineage>
</organism>
<keyword evidence="2" id="KW-1185">Reference proteome</keyword>
<proteinExistence type="predicted"/>
<evidence type="ECO:0000313" key="2">
    <source>
        <dbReference type="Proteomes" id="UP000078529"/>
    </source>
</evidence>
<sequence>MMAVRSDRNSTMHQTAIYLVETGALVYLQDGSEWLEAIENYDQTVGSVHETCDTRGHGATAVVALIYRGDVPQTLDEAREADDYECEIQTGIKPWETSRNLMLTVRSEEPDEDHMSFTPNHRDQPVLPDDGIAFHGTIEIGNPEDRKAWALEAYNEEVAHLEDEALPGSYRIIVLDYTSREEGEEIIDRIYEVEVQDDEEN</sequence>
<evidence type="ECO:0000313" key="1">
    <source>
        <dbReference type="EMBL" id="KTR06889.1"/>
    </source>
</evidence>
<dbReference type="Proteomes" id="UP000078529">
    <property type="component" value="Unassembled WGS sequence"/>
</dbReference>
<accession>A0A175RVM4</accession>
<name>A0A175RVM4_9HYPH</name>